<evidence type="ECO:0000256" key="11">
    <source>
        <dbReference type="ARBA" id="ARBA00023049"/>
    </source>
</evidence>
<evidence type="ECO:0000256" key="3">
    <source>
        <dbReference type="ARBA" id="ARBA00007931"/>
    </source>
</evidence>
<evidence type="ECO:0000256" key="6">
    <source>
        <dbReference type="ARBA" id="ARBA00022692"/>
    </source>
</evidence>
<dbReference type="CDD" id="cd06158">
    <property type="entry name" value="S2P-M50_like_1"/>
    <property type="match status" value="1"/>
</dbReference>
<evidence type="ECO:0000256" key="12">
    <source>
        <dbReference type="ARBA" id="ARBA00023136"/>
    </source>
</evidence>
<evidence type="ECO:0000256" key="8">
    <source>
        <dbReference type="ARBA" id="ARBA00022801"/>
    </source>
</evidence>
<evidence type="ECO:0000256" key="10">
    <source>
        <dbReference type="ARBA" id="ARBA00022989"/>
    </source>
</evidence>
<feature type="transmembrane region" description="Helical" evidence="13">
    <location>
        <begin position="51"/>
        <end position="71"/>
    </location>
</feature>
<evidence type="ECO:0000256" key="2">
    <source>
        <dbReference type="ARBA" id="ARBA00004651"/>
    </source>
</evidence>
<proteinExistence type="inferred from homology"/>
<sequence length="225" mass="25167">MVDILLYYAASVLAIIFVLVPHEFAHAAVAYANGDPTPKLNGRITLNPIKHFDPIGFVMCALVGFGWARPVPINSANFKHYKLGLFTTAIAGVVANYLMAFIVYPLYLLCATRLSGNLGTEFLTTLLRLIYSYNLSIAVFNLLPLYPLDGFRVLEALTKPWNKVRQFLGKYGQIILLVLVAESFICDIAGRLLPIFYSFDVLGYVLQFAVRYIGWPISAFWGLFL</sequence>
<organism evidence="15 16">
    <name type="scientific">Candidatus Coproplasma stercoripullorum</name>
    <dbReference type="NCBI Taxonomy" id="2840751"/>
    <lineage>
        <taxon>Bacteria</taxon>
        <taxon>Bacillati</taxon>
        <taxon>Bacillota</taxon>
        <taxon>Clostridia</taxon>
        <taxon>Eubacteriales</taxon>
        <taxon>Candidatus Coproplasma</taxon>
    </lineage>
</organism>
<keyword evidence="4" id="KW-1003">Cell membrane</keyword>
<dbReference type="EMBL" id="DVHB01000062">
    <property type="protein sequence ID" value="HIR39468.1"/>
    <property type="molecule type" value="Genomic_DNA"/>
</dbReference>
<evidence type="ECO:0000256" key="5">
    <source>
        <dbReference type="ARBA" id="ARBA00022670"/>
    </source>
</evidence>
<comment type="subcellular location">
    <subcellularLocation>
        <location evidence="2">Cell membrane</location>
        <topology evidence="2">Multi-pass membrane protein</topology>
    </subcellularLocation>
</comment>
<comment type="similarity">
    <text evidence="3">Belongs to the peptidase M50B family.</text>
</comment>
<dbReference type="GO" id="GO:0006508">
    <property type="term" value="P:proteolysis"/>
    <property type="evidence" value="ECO:0007669"/>
    <property type="project" value="UniProtKB-KW"/>
</dbReference>
<feature type="transmembrane region" description="Helical" evidence="13">
    <location>
        <begin position="168"/>
        <end position="190"/>
    </location>
</feature>
<comment type="caution">
    <text evidence="15">The sequence shown here is derived from an EMBL/GenBank/DDBJ whole genome shotgun (WGS) entry which is preliminary data.</text>
</comment>
<accession>A0A9D1DB75</accession>
<evidence type="ECO:0000259" key="14">
    <source>
        <dbReference type="Pfam" id="PF02163"/>
    </source>
</evidence>
<evidence type="ECO:0000256" key="7">
    <source>
        <dbReference type="ARBA" id="ARBA00022723"/>
    </source>
</evidence>
<evidence type="ECO:0000313" key="16">
    <source>
        <dbReference type="Proteomes" id="UP000824179"/>
    </source>
</evidence>
<feature type="transmembrane region" description="Helical" evidence="13">
    <location>
        <begin position="202"/>
        <end position="224"/>
    </location>
</feature>
<evidence type="ECO:0000256" key="4">
    <source>
        <dbReference type="ARBA" id="ARBA00022475"/>
    </source>
</evidence>
<feature type="domain" description="Peptidase M50" evidence="14">
    <location>
        <begin position="123"/>
        <end position="177"/>
    </location>
</feature>
<dbReference type="InterPro" id="IPR008915">
    <property type="entry name" value="Peptidase_M50"/>
</dbReference>
<keyword evidence="8" id="KW-0378">Hydrolase</keyword>
<keyword evidence="9" id="KW-0862">Zinc</keyword>
<name>A0A9D1DB75_9FIRM</name>
<evidence type="ECO:0000256" key="13">
    <source>
        <dbReference type="SAM" id="Phobius"/>
    </source>
</evidence>
<dbReference type="Proteomes" id="UP000824179">
    <property type="component" value="Unassembled WGS sequence"/>
</dbReference>
<reference evidence="15" key="1">
    <citation type="submission" date="2020-10" db="EMBL/GenBank/DDBJ databases">
        <authorList>
            <person name="Gilroy R."/>
        </authorList>
    </citation>
    <scope>NUCLEOTIDE SEQUENCE</scope>
    <source>
        <strain evidence="15">ChiW25-3613</strain>
    </source>
</reference>
<feature type="transmembrane region" description="Helical" evidence="13">
    <location>
        <begin position="129"/>
        <end position="148"/>
    </location>
</feature>
<keyword evidence="6 13" id="KW-0812">Transmembrane</keyword>
<keyword evidence="10 13" id="KW-1133">Transmembrane helix</keyword>
<gene>
    <name evidence="15" type="ORF">IAB90_03700</name>
</gene>
<dbReference type="GO" id="GO:0046872">
    <property type="term" value="F:metal ion binding"/>
    <property type="evidence" value="ECO:0007669"/>
    <property type="project" value="UniProtKB-KW"/>
</dbReference>
<dbReference type="PANTHER" id="PTHR35864">
    <property type="entry name" value="ZINC METALLOPROTEASE MJ0611-RELATED"/>
    <property type="match status" value="1"/>
</dbReference>
<keyword evidence="12 13" id="KW-0472">Membrane</keyword>
<comment type="cofactor">
    <cofactor evidence="1">
        <name>Zn(2+)</name>
        <dbReference type="ChEBI" id="CHEBI:29105"/>
    </cofactor>
</comment>
<dbReference type="InterPro" id="IPR052348">
    <property type="entry name" value="Metallopeptidase_M50B"/>
</dbReference>
<evidence type="ECO:0000256" key="9">
    <source>
        <dbReference type="ARBA" id="ARBA00022833"/>
    </source>
</evidence>
<evidence type="ECO:0000313" key="15">
    <source>
        <dbReference type="EMBL" id="HIR39468.1"/>
    </source>
</evidence>
<protein>
    <submittedName>
        <fullName evidence="15">Site-2 protease family protein</fullName>
    </submittedName>
</protein>
<keyword evidence="5 15" id="KW-0645">Protease</keyword>
<dbReference type="InterPro" id="IPR044537">
    <property type="entry name" value="Rip2-like"/>
</dbReference>
<keyword evidence="11" id="KW-0482">Metalloprotease</keyword>
<keyword evidence="7" id="KW-0479">Metal-binding</keyword>
<reference evidence="15" key="2">
    <citation type="journal article" date="2021" name="PeerJ">
        <title>Extensive microbial diversity within the chicken gut microbiome revealed by metagenomics and culture.</title>
        <authorList>
            <person name="Gilroy R."/>
            <person name="Ravi A."/>
            <person name="Getino M."/>
            <person name="Pursley I."/>
            <person name="Horton D.L."/>
            <person name="Alikhan N.F."/>
            <person name="Baker D."/>
            <person name="Gharbi K."/>
            <person name="Hall N."/>
            <person name="Watson M."/>
            <person name="Adriaenssens E.M."/>
            <person name="Foster-Nyarko E."/>
            <person name="Jarju S."/>
            <person name="Secka A."/>
            <person name="Antonio M."/>
            <person name="Oren A."/>
            <person name="Chaudhuri R.R."/>
            <person name="La Ragione R."/>
            <person name="Hildebrand F."/>
            <person name="Pallen M.J."/>
        </authorList>
    </citation>
    <scope>NUCLEOTIDE SEQUENCE</scope>
    <source>
        <strain evidence="15">ChiW25-3613</strain>
    </source>
</reference>
<feature type="transmembrane region" description="Helical" evidence="13">
    <location>
        <begin position="83"/>
        <end position="109"/>
    </location>
</feature>
<dbReference type="AlphaFoldDB" id="A0A9D1DB75"/>
<evidence type="ECO:0000256" key="1">
    <source>
        <dbReference type="ARBA" id="ARBA00001947"/>
    </source>
</evidence>
<dbReference type="GO" id="GO:0008237">
    <property type="term" value="F:metallopeptidase activity"/>
    <property type="evidence" value="ECO:0007669"/>
    <property type="project" value="UniProtKB-KW"/>
</dbReference>
<dbReference type="Pfam" id="PF02163">
    <property type="entry name" value="Peptidase_M50"/>
    <property type="match status" value="1"/>
</dbReference>
<dbReference type="PANTHER" id="PTHR35864:SF1">
    <property type="entry name" value="ZINC METALLOPROTEASE YWHC-RELATED"/>
    <property type="match status" value="1"/>
</dbReference>
<dbReference type="GO" id="GO:0005886">
    <property type="term" value="C:plasma membrane"/>
    <property type="evidence" value="ECO:0007669"/>
    <property type="project" value="UniProtKB-SubCell"/>
</dbReference>